<dbReference type="EMBL" id="MT144882">
    <property type="protein sequence ID" value="QJI00880.1"/>
    <property type="molecule type" value="Genomic_DNA"/>
</dbReference>
<proteinExistence type="predicted"/>
<sequence>MSHMSKAETAFEDSLANGINYFAKDRKSPLFSKDTVVLTRDGKTRGLCTGAQYRCQLAGCTGLRIVVRWPDARCTRPCSKGLTWDKRHKAWRIA</sequence>
<protein>
    <submittedName>
        <fullName evidence="1">Uncharacterized protein</fullName>
    </submittedName>
</protein>
<accession>A0A6H1ZUX7</accession>
<gene>
    <name evidence="1" type="ORF">TM448A01973_0007</name>
    <name evidence="2" type="ORF">TM448B02147_0016</name>
</gene>
<evidence type="ECO:0000313" key="2">
    <source>
        <dbReference type="EMBL" id="QJI00880.1"/>
    </source>
</evidence>
<name>A0A6H1ZUX7_9ZZZZ</name>
<dbReference type="EMBL" id="MT144236">
    <property type="protein sequence ID" value="QJA51075.1"/>
    <property type="molecule type" value="Genomic_DNA"/>
</dbReference>
<reference evidence="1" key="1">
    <citation type="submission" date="2020-03" db="EMBL/GenBank/DDBJ databases">
        <title>The deep terrestrial virosphere.</title>
        <authorList>
            <person name="Holmfeldt K."/>
            <person name="Nilsson E."/>
            <person name="Simone D."/>
            <person name="Lopez-Fernandez M."/>
            <person name="Wu X."/>
            <person name="de Brujin I."/>
            <person name="Lundin D."/>
            <person name="Andersson A."/>
            <person name="Bertilsson S."/>
            <person name="Dopson M."/>
        </authorList>
    </citation>
    <scope>NUCLEOTIDE SEQUENCE</scope>
    <source>
        <strain evidence="1">TM448A01973</strain>
        <strain evidence="2">TM448B02147</strain>
    </source>
</reference>
<organism evidence="1">
    <name type="scientific">viral metagenome</name>
    <dbReference type="NCBI Taxonomy" id="1070528"/>
    <lineage>
        <taxon>unclassified sequences</taxon>
        <taxon>metagenomes</taxon>
        <taxon>organismal metagenomes</taxon>
    </lineage>
</organism>
<dbReference type="AlphaFoldDB" id="A0A6H1ZUX7"/>
<evidence type="ECO:0000313" key="1">
    <source>
        <dbReference type="EMBL" id="QJA51075.1"/>
    </source>
</evidence>